<proteinExistence type="predicted"/>
<evidence type="ECO:0000313" key="2">
    <source>
        <dbReference type="EMBL" id="GBL64244.1"/>
    </source>
</evidence>
<dbReference type="EMBL" id="BGPR01228029">
    <property type="protein sequence ID" value="GBL64244.1"/>
    <property type="molecule type" value="Genomic_DNA"/>
</dbReference>
<evidence type="ECO:0000313" key="3">
    <source>
        <dbReference type="Proteomes" id="UP000499080"/>
    </source>
</evidence>
<feature type="region of interest" description="Disordered" evidence="1">
    <location>
        <begin position="1"/>
        <end position="25"/>
    </location>
</feature>
<feature type="compositionally biased region" description="Gly residues" evidence="1">
    <location>
        <begin position="9"/>
        <end position="25"/>
    </location>
</feature>
<comment type="caution">
    <text evidence="2">The sequence shown here is derived from an EMBL/GenBank/DDBJ whole genome shotgun (WGS) entry which is preliminary data.</text>
</comment>
<sequence length="25" mass="2499">MLELSALGGIVGGGRKGQNGEGIRE</sequence>
<evidence type="ECO:0000256" key="1">
    <source>
        <dbReference type="SAM" id="MobiDB-lite"/>
    </source>
</evidence>
<dbReference type="AlphaFoldDB" id="A0A4Y1ZRB3"/>
<keyword evidence="3" id="KW-1185">Reference proteome</keyword>
<reference evidence="2 3" key="1">
    <citation type="journal article" date="2019" name="Sci. Rep.">
        <title>Orb-weaving spider Araneus ventricosus genome elucidates the spidroin gene catalogue.</title>
        <authorList>
            <person name="Kono N."/>
            <person name="Nakamura H."/>
            <person name="Ohtoshi R."/>
            <person name="Moran D.A.P."/>
            <person name="Shinohara A."/>
            <person name="Yoshida Y."/>
            <person name="Fujiwara M."/>
            <person name="Mori M."/>
            <person name="Tomita M."/>
            <person name="Arakawa K."/>
        </authorList>
    </citation>
    <scope>NUCLEOTIDE SEQUENCE [LARGE SCALE GENOMIC DNA]</scope>
</reference>
<organism evidence="2 3">
    <name type="scientific">Araneus ventricosus</name>
    <name type="common">Orbweaver spider</name>
    <name type="synonym">Epeira ventricosa</name>
    <dbReference type="NCBI Taxonomy" id="182803"/>
    <lineage>
        <taxon>Eukaryota</taxon>
        <taxon>Metazoa</taxon>
        <taxon>Ecdysozoa</taxon>
        <taxon>Arthropoda</taxon>
        <taxon>Chelicerata</taxon>
        <taxon>Arachnida</taxon>
        <taxon>Araneae</taxon>
        <taxon>Araneomorphae</taxon>
        <taxon>Entelegynae</taxon>
        <taxon>Araneoidea</taxon>
        <taxon>Araneidae</taxon>
        <taxon>Araneus</taxon>
    </lineage>
</organism>
<dbReference type="Proteomes" id="UP000499080">
    <property type="component" value="Unassembled WGS sequence"/>
</dbReference>
<protein>
    <submittedName>
        <fullName evidence="2">Uncharacterized protein</fullName>
    </submittedName>
</protein>
<gene>
    <name evidence="2" type="ORF">AVEN_58217_1</name>
</gene>
<feature type="non-terminal residue" evidence="2">
    <location>
        <position position="25"/>
    </location>
</feature>
<accession>A0A4Y1ZRB3</accession>
<name>A0A4Y1ZRB3_ARAVE</name>